<keyword evidence="3" id="KW-1185">Reference proteome</keyword>
<dbReference type="EnsemblMetazoa" id="G34283.1">
    <property type="protein sequence ID" value="G34283.1:cds"/>
    <property type="gene ID" value="G34283"/>
</dbReference>
<proteinExistence type="predicted"/>
<feature type="compositionally biased region" description="Basic and acidic residues" evidence="1">
    <location>
        <begin position="240"/>
        <end position="250"/>
    </location>
</feature>
<evidence type="ECO:0000313" key="2">
    <source>
        <dbReference type="EnsemblMetazoa" id="G34283.1:cds"/>
    </source>
</evidence>
<dbReference type="Proteomes" id="UP000005408">
    <property type="component" value="Unassembled WGS sequence"/>
</dbReference>
<evidence type="ECO:0000313" key="3">
    <source>
        <dbReference type="Proteomes" id="UP000005408"/>
    </source>
</evidence>
<evidence type="ECO:0000256" key="1">
    <source>
        <dbReference type="SAM" id="MobiDB-lite"/>
    </source>
</evidence>
<sequence>MTDLGFQQYEQSVSNFTSKLLDIKRNIDSIIANTKHVDLAQGQNIIDNIHKHLEYYELLSDKYVTYLRGHRTVESLNEEASHRLVSSSLCAKTAAFVNQFQSALPKMESSKAQSLVPSVISGKSGSSQLTAVWMQHSANVEKAKARLKYAAEEAELIKQEAALKASRNLLTVKRELEEAESGLSAICKVLDISQSATKSVESDHGSYKPPVSSKFHVVRYMDDNRDDRTSPPPNVPPEVNVHEHDNDKPLPQKPTHPCTEPSLCATENKTDETNPSVVLSTPKQNPTEAADLAKLVAKNQW</sequence>
<dbReference type="AlphaFoldDB" id="A0A8W8MSH1"/>
<accession>A0A8W8MSH1</accession>
<name>A0A8W8MSH1_MAGGI</name>
<feature type="region of interest" description="Disordered" evidence="1">
    <location>
        <begin position="223"/>
        <end position="289"/>
    </location>
</feature>
<organism evidence="2 3">
    <name type="scientific">Magallana gigas</name>
    <name type="common">Pacific oyster</name>
    <name type="synonym">Crassostrea gigas</name>
    <dbReference type="NCBI Taxonomy" id="29159"/>
    <lineage>
        <taxon>Eukaryota</taxon>
        <taxon>Metazoa</taxon>
        <taxon>Spiralia</taxon>
        <taxon>Lophotrochozoa</taxon>
        <taxon>Mollusca</taxon>
        <taxon>Bivalvia</taxon>
        <taxon>Autobranchia</taxon>
        <taxon>Pteriomorphia</taxon>
        <taxon>Ostreida</taxon>
        <taxon>Ostreoidea</taxon>
        <taxon>Ostreidae</taxon>
        <taxon>Magallana</taxon>
    </lineage>
</organism>
<protein>
    <submittedName>
        <fullName evidence="2">Uncharacterized protein</fullName>
    </submittedName>
</protein>
<reference evidence="2" key="1">
    <citation type="submission" date="2022-08" db="UniProtKB">
        <authorList>
            <consortium name="EnsemblMetazoa"/>
        </authorList>
    </citation>
    <scope>IDENTIFICATION</scope>
    <source>
        <strain evidence="2">05x7-T-G4-1.051#20</strain>
    </source>
</reference>
<feature type="compositionally biased region" description="Polar residues" evidence="1">
    <location>
        <begin position="273"/>
        <end position="287"/>
    </location>
</feature>